<dbReference type="PIRSF" id="PIRSF012702">
    <property type="entry name" value="UCP012702"/>
    <property type="match status" value="1"/>
</dbReference>
<sequence length="499" mass="54116">MRIGIIALLHESNTFSFQPTTLKSFHQNLLLTGESIRTALADAHHEVGGFFAGLDESIDASVNAGKAEAVPLFAARALPSGTIRAEAFDSLVSQLLDCVRESEPLDGILVAPHGATVSENYPDADGHWLSELRQLVGPEMPIIGTLDAHANLSPLMVESCTALIAYRTNPHLDQRERGLEAANMILRTLRGEITPVMSACFPPMAISIEKQCTEEPPLDALYRAANEQLKMEGVLSNSILLGFPYADVEEMGAATIAVTDGRRRLASQLADELASSLWQLRTQFCSEFTSVDEAIRQCEQTERRICLLDMGDNVGGGSAADGTELLGAIHAQKIGPSFGCLYDPESVACCDRAGVGSIIRLRVGGKTDAQHGDPIDVTVKVISLCDGKFCESKPRHGGITDFDQGRTAVCETDHGLTLMLTSRRMVPFSLQQLKGCGVDPMRFRILVAKGVNAPIAAYREVCSSFIRVNTRGATCADLSRLTYKHRRRPMFPMDPESTQ</sequence>
<feature type="domain" description="Microcystin LR degradation protein MlrC C-terminal" evidence="1">
    <location>
        <begin position="307"/>
        <end position="485"/>
    </location>
</feature>
<accession>A0ABX5XPW3</accession>
<name>A0ABX5XPW3_9BACT</name>
<proteinExistence type="predicted"/>
<protein>
    <recommendedName>
        <fullName evidence="5">MlrC</fullName>
    </recommendedName>
</protein>
<dbReference type="InterPro" id="IPR010799">
    <property type="entry name" value="MlrC_C"/>
</dbReference>
<dbReference type="InterPro" id="IPR009197">
    <property type="entry name" value="MlrC"/>
</dbReference>
<dbReference type="Pfam" id="PF07171">
    <property type="entry name" value="MlrC_C"/>
    <property type="match status" value="1"/>
</dbReference>
<evidence type="ECO:0000313" key="3">
    <source>
        <dbReference type="EMBL" id="QDV83687.1"/>
    </source>
</evidence>
<evidence type="ECO:0000313" key="4">
    <source>
        <dbReference type="Proteomes" id="UP000318081"/>
    </source>
</evidence>
<dbReference type="EMBL" id="CP036432">
    <property type="protein sequence ID" value="QDV83687.1"/>
    <property type="molecule type" value="Genomic_DNA"/>
</dbReference>
<dbReference type="Pfam" id="PF07364">
    <property type="entry name" value="DUF1485"/>
    <property type="match status" value="1"/>
</dbReference>
<keyword evidence="4" id="KW-1185">Reference proteome</keyword>
<evidence type="ECO:0000259" key="1">
    <source>
        <dbReference type="Pfam" id="PF07171"/>
    </source>
</evidence>
<dbReference type="InterPro" id="IPR015995">
    <property type="entry name" value="MlrC_N"/>
</dbReference>
<dbReference type="RefSeq" id="WP_145210858.1">
    <property type="nucleotide sequence ID" value="NZ_CP036432.1"/>
</dbReference>
<feature type="domain" description="Microcystin LR degradation protein MlrC N-terminal" evidence="2">
    <location>
        <begin position="2"/>
        <end position="297"/>
    </location>
</feature>
<organism evidence="3 4">
    <name type="scientific">Stieleria magnilauensis</name>
    <dbReference type="NCBI Taxonomy" id="2527963"/>
    <lineage>
        <taxon>Bacteria</taxon>
        <taxon>Pseudomonadati</taxon>
        <taxon>Planctomycetota</taxon>
        <taxon>Planctomycetia</taxon>
        <taxon>Pirellulales</taxon>
        <taxon>Pirellulaceae</taxon>
        <taxon>Stieleria</taxon>
    </lineage>
</organism>
<gene>
    <name evidence="3" type="ORF">TBK1r_26290</name>
</gene>
<evidence type="ECO:0000259" key="2">
    <source>
        <dbReference type="Pfam" id="PF07364"/>
    </source>
</evidence>
<reference evidence="3 4" key="1">
    <citation type="submission" date="2019-02" db="EMBL/GenBank/DDBJ databases">
        <title>Deep-cultivation of Planctomycetes and their phenomic and genomic characterization uncovers novel biology.</title>
        <authorList>
            <person name="Wiegand S."/>
            <person name="Jogler M."/>
            <person name="Boedeker C."/>
            <person name="Pinto D."/>
            <person name="Vollmers J."/>
            <person name="Rivas-Marin E."/>
            <person name="Kohn T."/>
            <person name="Peeters S.H."/>
            <person name="Heuer A."/>
            <person name="Rast P."/>
            <person name="Oberbeckmann S."/>
            <person name="Bunk B."/>
            <person name="Jeske O."/>
            <person name="Meyerdierks A."/>
            <person name="Storesund J.E."/>
            <person name="Kallscheuer N."/>
            <person name="Luecker S."/>
            <person name="Lage O.M."/>
            <person name="Pohl T."/>
            <person name="Merkel B.J."/>
            <person name="Hornburger P."/>
            <person name="Mueller R.-W."/>
            <person name="Bruemmer F."/>
            <person name="Labrenz M."/>
            <person name="Spormann A.M."/>
            <person name="Op den Camp H."/>
            <person name="Overmann J."/>
            <person name="Amann R."/>
            <person name="Jetten M.S.M."/>
            <person name="Mascher T."/>
            <person name="Medema M.H."/>
            <person name="Devos D.P."/>
            <person name="Kaster A.-K."/>
            <person name="Ovreas L."/>
            <person name="Rohde M."/>
            <person name="Galperin M.Y."/>
            <person name="Jogler C."/>
        </authorList>
    </citation>
    <scope>NUCLEOTIDE SEQUENCE [LARGE SCALE GENOMIC DNA]</scope>
    <source>
        <strain evidence="3 4">TBK1r</strain>
    </source>
</reference>
<evidence type="ECO:0008006" key="5">
    <source>
        <dbReference type="Google" id="ProtNLM"/>
    </source>
</evidence>
<dbReference type="Proteomes" id="UP000318081">
    <property type="component" value="Chromosome"/>
</dbReference>